<dbReference type="Pfam" id="PF01943">
    <property type="entry name" value="Polysacc_synt"/>
    <property type="match status" value="1"/>
</dbReference>
<evidence type="ECO:0008006" key="9">
    <source>
        <dbReference type="Google" id="ProtNLM"/>
    </source>
</evidence>
<feature type="transmembrane region" description="Helical" evidence="6">
    <location>
        <begin position="47"/>
        <end position="70"/>
    </location>
</feature>
<feature type="transmembrane region" description="Helical" evidence="6">
    <location>
        <begin position="267"/>
        <end position="290"/>
    </location>
</feature>
<feature type="transmembrane region" description="Helical" evidence="6">
    <location>
        <begin position="214"/>
        <end position="235"/>
    </location>
</feature>
<keyword evidence="8" id="KW-1185">Reference proteome</keyword>
<comment type="caution">
    <text evidence="7">The sequence shown here is derived from an EMBL/GenBank/DDBJ whole genome shotgun (WGS) entry which is preliminary data.</text>
</comment>
<dbReference type="InterPro" id="IPR024923">
    <property type="entry name" value="PG_synth_SpoVB"/>
</dbReference>
<feature type="transmembrane region" description="Helical" evidence="6">
    <location>
        <begin position="470"/>
        <end position="489"/>
    </location>
</feature>
<evidence type="ECO:0000256" key="6">
    <source>
        <dbReference type="SAM" id="Phobius"/>
    </source>
</evidence>
<gene>
    <name evidence="7" type="ORF">AN963_22870</name>
</gene>
<sequence>MYLPPLLKDFFLRSGILSIVKLIGALGRITLFRLVGSEGIGLYQMAYAYYGLLITIITGGFASAVSLATAKDIQRGKQLFHFSLYLLAILGSSMGLLSYYCAPFVAELFGEKGLVRPIQFLAPAILLVPILSLMRGFLQGLQRYAYIALSELIEQVVRVVAMVFLTGLLMQKGLTEAVGGALFGAVLGAFIAFLFLLAPLLLPFPTVQMNHHSLPTSIPVFIMSCISIMGARIILPASDFIDSILVPNRLFLAGYSVQEATEIYGKFFGIVATVVFVPTLITGSISHIMLPRLTIAWETLNISGFIKKIKVAFNTTLLWGLSSSFFLVAYSHPISTLVIGNESLAQPIQYLSLAPLFASLRELSTTILWTMNVKGQPLKGLILATIFSSLINFFVIGIPGYSIAGIILGILCFEITSLTFNLTSLIRAIHPQKIGLSIVREIVVCISFLSCIHFAISLLYSHIIPIGSTFIQDAIMGLTFFILFPLYIYGHLTYIQRKS</sequence>
<keyword evidence="2" id="KW-1003">Cell membrane</keyword>
<dbReference type="EMBL" id="LJJB01000013">
    <property type="protein sequence ID" value="KQL44264.1"/>
    <property type="molecule type" value="Genomic_DNA"/>
</dbReference>
<evidence type="ECO:0000313" key="7">
    <source>
        <dbReference type="EMBL" id="KQL44264.1"/>
    </source>
</evidence>
<evidence type="ECO:0000256" key="5">
    <source>
        <dbReference type="ARBA" id="ARBA00023136"/>
    </source>
</evidence>
<feature type="transmembrane region" description="Helical" evidence="6">
    <location>
        <begin position="442"/>
        <end position="464"/>
    </location>
</feature>
<comment type="subcellular location">
    <subcellularLocation>
        <location evidence="1">Cell membrane</location>
        <topology evidence="1">Multi-pass membrane protein</topology>
    </subcellularLocation>
</comment>
<protein>
    <recommendedName>
        <fullName evidence="9">Polysaccharide biosynthesis protein C-terminal domain-containing protein</fullName>
    </recommendedName>
</protein>
<feature type="transmembrane region" description="Helical" evidence="6">
    <location>
        <begin position="181"/>
        <end position="202"/>
    </location>
</feature>
<dbReference type="InterPro" id="IPR002797">
    <property type="entry name" value="Polysacc_synth"/>
</dbReference>
<dbReference type="PANTHER" id="PTHR30250:SF21">
    <property type="entry name" value="LIPID II FLIPPASE MURJ"/>
    <property type="match status" value="1"/>
</dbReference>
<evidence type="ECO:0000313" key="8">
    <source>
        <dbReference type="Proteomes" id="UP000051063"/>
    </source>
</evidence>
<organism evidence="7 8">
    <name type="scientific">Brevibacillus choshinensis</name>
    <dbReference type="NCBI Taxonomy" id="54911"/>
    <lineage>
        <taxon>Bacteria</taxon>
        <taxon>Bacillati</taxon>
        <taxon>Bacillota</taxon>
        <taxon>Bacilli</taxon>
        <taxon>Bacillales</taxon>
        <taxon>Paenibacillaceae</taxon>
        <taxon>Brevibacillus</taxon>
    </lineage>
</organism>
<feature type="transmembrane region" description="Helical" evidence="6">
    <location>
        <begin position="82"/>
        <end position="106"/>
    </location>
</feature>
<evidence type="ECO:0000256" key="3">
    <source>
        <dbReference type="ARBA" id="ARBA00022692"/>
    </source>
</evidence>
<feature type="transmembrane region" description="Helical" evidence="6">
    <location>
        <begin position="406"/>
        <end position="430"/>
    </location>
</feature>
<feature type="transmembrane region" description="Helical" evidence="6">
    <location>
        <begin position="311"/>
        <end position="330"/>
    </location>
</feature>
<feature type="transmembrane region" description="Helical" evidence="6">
    <location>
        <begin position="145"/>
        <end position="169"/>
    </location>
</feature>
<accession>A0ABR5N188</accession>
<feature type="transmembrane region" description="Helical" evidence="6">
    <location>
        <begin position="381"/>
        <end position="400"/>
    </location>
</feature>
<dbReference type="RefSeq" id="WP_055746851.1">
    <property type="nucleotide sequence ID" value="NZ_LJJB01000013.1"/>
</dbReference>
<keyword evidence="3 6" id="KW-0812">Transmembrane</keyword>
<evidence type="ECO:0000256" key="4">
    <source>
        <dbReference type="ARBA" id="ARBA00022989"/>
    </source>
</evidence>
<dbReference type="InterPro" id="IPR050833">
    <property type="entry name" value="Poly_Biosynth_Transport"/>
</dbReference>
<feature type="transmembrane region" description="Helical" evidence="6">
    <location>
        <begin position="118"/>
        <end position="138"/>
    </location>
</feature>
<name>A0ABR5N188_BRECH</name>
<evidence type="ECO:0000256" key="1">
    <source>
        <dbReference type="ARBA" id="ARBA00004651"/>
    </source>
</evidence>
<feature type="transmembrane region" description="Helical" evidence="6">
    <location>
        <begin position="12"/>
        <end position="35"/>
    </location>
</feature>
<dbReference type="PANTHER" id="PTHR30250">
    <property type="entry name" value="PST FAMILY PREDICTED COLANIC ACID TRANSPORTER"/>
    <property type="match status" value="1"/>
</dbReference>
<dbReference type="PIRSF" id="PIRSF038958">
    <property type="entry name" value="PG_synth_SpoVB"/>
    <property type="match status" value="1"/>
</dbReference>
<evidence type="ECO:0000256" key="2">
    <source>
        <dbReference type="ARBA" id="ARBA00022475"/>
    </source>
</evidence>
<dbReference type="Proteomes" id="UP000051063">
    <property type="component" value="Unassembled WGS sequence"/>
</dbReference>
<reference evidence="7 8" key="1">
    <citation type="submission" date="2015-09" db="EMBL/GenBank/DDBJ databases">
        <title>Genome sequencing project for genomic taxonomy and phylogenomics of Bacillus-like bacteria.</title>
        <authorList>
            <person name="Liu B."/>
            <person name="Wang J."/>
            <person name="Zhu Y."/>
            <person name="Liu G."/>
            <person name="Chen Q."/>
            <person name="Chen Z."/>
            <person name="Lan J."/>
            <person name="Che J."/>
            <person name="Ge C."/>
            <person name="Shi H."/>
            <person name="Pan Z."/>
            <person name="Liu X."/>
        </authorList>
    </citation>
    <scope>NUCLEOTIDE SEQUENCE [LARGE SCALE GENOMIC DNA]</scope>
    <source>
        <strain evidence="7 8">DSM 8552</strain>
    </source>
</reference>
<keyword evidence="4 6" id="KW-1133">Transmembrane helix</keyword>
<proteinExistence type="predicted"/>
<keyword evidence="5 6" id="KW-0472">Membrane</keyword>